<accession>A0A852VW34</accession>
<protein>
    <recommendedName>
        <fullName evidence="3">Peptidase C39 domain-containing protein</fullName>
    </recommendedName>
</protein>
<dbReference type="Proteomes" id="UP000549695">
    <property type="component" value="Unassembled WGS sequence"/>
</dbReference>
<evidence type="ECO:0000313" key="2">
    <source>
        <dbReference type="Proteomes" id="UP000549695"/>
    </source>
</evidence>
<sequence length="173" mass="18592">MDELTPGTLLGRQVDGVTCGPSVLVVTAVLAGSGWPGVVADRFAAAQRTAHRQANRLWPRALGTTPWGMRAWLRRHAPAAGPFRIRPATRDALAAVPAAVGPVPLLVGSRWLPRHWVLVLGVDDDGRWRVYEPGCGRVRAFDPALLRRGDPAAVGGVLGWPRPWCLLLPVGRA</sequence>
<dbReference type="GeneID" id="98051248"/>
<reference evidence="1 2" key="1">
    <citation type="submission" date="2020-07" db="EMBL/GenBank/DDBJ databases">
        <title>Sequencing the genomes of 1000 actinobacteria strains.</title>
        <authorList>
            <person name="Klenk H.-P."/>
        </authorList>
    </citation>
    <scope>NUCLEOTIDE SEQUENCE [LARGE SCALE GENOMIC DNA]</scope>
    <source>
        <strain evidence="1 2">DSM 44749</strain>
    </source>
</reference>
<gene>
    <name evidence="1" type="ORF">HDA37_001453</name>
</gene>
<dbReference type="RefSeq" id="WP_179760654.1">
    <property type="nucleotide sequence ID" value="NZ_BAAAJZ010000008.1"/>
</dbReference>
<organism evidence="1 2">
    <name type="scientific">Pseudonocardia alni</name>
    <name type="common">Amycolata alni</name>
    <dbReference type="NCBI Taxonomy" id="33907"/>
    <lineage>
        <taxon>Bacteria</taxon>
        <taxon>Bacillati</taxon>
        <taxon>Actinomycetota</taxon>
        <taxon>Actinomycetes</taxon>
        <taxon>Pseudonocardiales</taxon>
        <taxon>Pseudonocardiaceae</taxon>
        <taxon>Pseudonocardia</taxon>
    </lineage>
</organism>
<dbReference type="EMBL" id="JACCCZ010000001">
    <property type="protein sequence ID" value="NYG01168.1"/>
    <property type="molecule type" value="Genomic_DNA"/>
</dbReference>
<comment type="caution">
    <text evidence="1">The sequence shown here is derived from an EMBL/GenBank/DDBJ whole genome shotgun (WGS) entry which is preliminary data.</text>
</comment>
<dbReference type="AlphaFoldDB" id="A0A852VW34"/>
<name>A0A852VW34_PSEA5</name>
<proteinExistence type="predicted"/>
<evidence type="ECO:0008006" key="3">
    <source>
        <dbReference type="Google" id="ProtNLM"/>
    </source>
</evidence>
<evidence type="ECO:0000313" key="1">
    <source>
        <dbReference type="EMBL" id="NYG01168.1"/>
    </source>
</evidence>
<keyword evidence="2" id="KW-1185">Reference proteome</keyword>